<gene>
    <name evidence="1" type="ORF">EYF80_049255</name>
</gene>
<dbReference type="AlphaFoldDB" id="A0A4Z2FIH8"/>
<evidence type="ECO:0000313" key="2">
    <source>
        <dbReference type="Proteomes" id="UP000314294"/>
    </source>
</evidence>
<organism evidence="1 2">
    <name type="scientific">Liparis tanakae</name>
    <name type="common">Tanaka's snailfish</name>
    <dbReference type="NCBI Taxonomy" id="230148"/>
    <lineage>
        <taxon>Eukaryota</taxon>
        <taxon>Metazoa</taxon>
        <taxon>Chordata</taxon>
        <taxon>Craniata</taxon>
        <taxon>Vertebrata</taxon>
        <taxon>Euteleostomi</taxon>
        <taxon>Actinopterygii</taxon>
        <taxon>Neopterygii</taxon>
        <taxon>Teleostei</taxon>
        <taxon>Neoteleostei</taxon>
        <taxon>Acanthomorphata</taxon>
        <taxon>Eupercaria</taxon>
        <taxon>Perciformes</taxon>
        <taxon>Cottioidei</taxon>
        <taxon>Cottales</taxon>
        <taxon>Liparidae</taxon>
        <taxon>Liparis</taxon>
    </lineage>
</organism>
<proteinExistence type="predicted"/>
<evidence type="ECO:0000313" key="1">
    <source>
        <dbReference type="EMBL" id="TNN40574.1"/>
    </source>
</evidence>
<dbReference type="EMBL" id="SRLO01001177">
    <property type="protein sequence ID" value="TNN40574.1"/>
    <property type="molecule type" value="Genomic_DNA"/>
</dbReference>
<name>A0A4Z2FIH8_9TELE</name>
<keyword evidence="2" id="KW-1185">Reference proteome</keyword>
<dbReference type="Proteomes" id="UP000314294">
    <property type="component" value="Unassembled WGS sequence"/>
</dbReference>
<reference evidence="1 2" key="1">
    <citation type="submission" date="2019-03" db="EMBL/GenBank/DDBJ databases">
        <title>First draft genome of Liparis tanakae, snailfish: a comprehensive survey of snailfish specific genes.</title>
        <authorList>
            <person name="Kim W."/>
            <person name="Song I."/>
            <person name="Jeong J.-H."/>
            <person name="Kim D."/>
            <person name="Kim S."/>
            <person name="Ryu S."/>
            <person name="Song J.Y."/>
            <person name="Lee S.K."/>
        </authorList>
    </citation>
    <scope>NUCLEOTIDE SEQUENCE [LARGE SCALE GENOMIC DNA]</scope>
    <source>
        <tissue evidence="1">Muscle</tissue>
    </source>
</reference>
<sequence length="96" mass="10957">MWTKEISTAHYLQFLCTKEVSQLQALWPRSLTAAVMILRKVSEHTRPRSQEMQGTVFSTMGLNSRNIQLSLFGPGHAQAYGTKDCSYNSQLEPMEY</sequence>
<accession>A0A4Z2FIH8</accession>
<comment type="caution">
    <text evidence="1">The sequence shown here is derived from an EMBL/GenBank/DDBJ whole genome shotgun (WGS) entry which is preliminary data.</text>
</comment>
<protein>
    <submittedName>
        <fullName evidence="1">Uncharacterized protein</fullName>
    </submittedName>
</protein>